<comment type="pathway">
    <text evidence="1">Carbohydrate metabolism; tricarboxylic acid cycle.</text>
</comment>
<evidence type="ECO:0000256" key="5">
    <source>
        <dbReference type="RuleBase" id="RU003406"/>
    </source>
</evidence>
<evidence type="ECO:0000256" key="4">
    <source>
        <dbReference type="ARBA" id="ARBA00022679"/>
    </source>
</evidence>
<dbReference type="InterPro" id="IPR002020">
    <property type="entry name" value="Citrate_synthase"/>
</dbReference>
<sequence>MQEKEIVMSEPTPKYWQTSVSQITPEHVYVRGYDLEDLIGIPFGAATYLLIKGELPTPQQAKVVDALLTGVLDYGLEKAGTVAARAVVSSNPNVQAGLATAILAAGEHSLAPENAARFIATQYAAFEASELELEEFAAQVVAQARADRLRIPGFGHPVFRGEDPRGQKLKHIAVSEGLWNGPAVLYEAIHQEFVKNPKVAHFPINDVGVIAAISTALGFTPEESTALAVIGTLPGIAAHVTEELRSGHLVRQIPAGDVDYSGEQRDYREDAAARGWSDPGTLS</sequence>
<name>A0A940PMJ6_9MICO</name>
<protein>
    <recommendedName>
        <fullName evidence="3">citrate synthase (unknown stereospecificity)</fullName>
        <ecNumber evidence="3">2.3.3.16</ecNumber>
    </recommendedName>
</protein>
<keyword evidence="8" id="KW-1185">Reference proteome</keyword>
<accession>A0A940PMJ6</accession>
<evidence type="ECO:0000256" key="1">
    <source>
        <dbReference type="ARBA" id="ARBA00005163"/>
    </source>
</evidence>
<comment type="caution">
    <text evidence="7">The sequence shown here is derived from an EMBL/GenBank/DDBJ whole genome shotgun (WGS) entry which is preliminary data.</text>
</comment>
<evidence type="ECO:0000256" key="2">
    <source>
        <dbReference type="ARBA" id="ARBA00010566"/>
    </source>
</evidence>
<dbReference type="InterPro" id="IPR016143">
    <property type="entry name" value="Citrate_synth-like_sm_a-sub"/>
</dbReference>
<evidence type="ECO:0000256" key="3">
    <source>
        <dbReference type="ARBA" id="ARBA00012972"/>
    </source>
</evidence>
<dbReference type="EMBL" id="JAFIDA010000001">
    <property type="protein sequence ID" value="MBP1326692.1"/>
    <property type="molecule type" value="Genomic_DNA"/>
</dbReference>
<dbReference type="NCBIfam" id="NF004869">
    <property type="entry name" value="PRK06224.1-6"/>
    <property type="match status" value="1"/>
</dbReference>
<dbReference type="AlphaFoldDB" id="A0A940PMJ6"/>
<dbReference type="InterPro" id="IPR019810">
    <property type="entry name" value="Citrate_synthase_AS"/>
</dbReference>
<dbReference type="PROSITE" id="PS00480">
    <property type="entry name" value="CITRATE_SYNTHASE"/>
    <property type="match status" value="1"/>
</dbReference>
<dbReference type="SUPFAM" id="SSF48256">
    <property type="entry name" value="Citrate synthase"/>
    <property type="match status" value="1"/>
</dbReference>
<dbReference type="GO" id="GO:0006099">
    <property type="term" value="P:tricarboxylic acid cycle"/>
    <property type="evidence" value="ECO:0007669"/>
    <property type="project" value="TreeGrafter"/>
</dbReference>
<keyword evidence="7" id="KW-0012">Acyltransferase</keyword>
<dbReference type="RefSeq" id="WP_209705559.1">
    <property type="nucleotide sequence ID" value="NZ_JAFIDA010000001.1"/>
</dbReference>
<dbReference type="InterPro" id="IPR016142">
    <property type="entry name" value="Citrate_synth-like_lrg_a-sub"/>
</dbReference>
<dbReference type="EC" id="2.3.3.16" evidence="3"/>
<evidence type="ECO:0000313" key="7">
    <source>
        <dbReference type="EMBL" id="MBP1326692.1"/>
    </source>
</evidence>
<dbReference type="InterPro" id="IPR036969">
    <property type="entry name" value="Citrate_synthase_sf"/>
</dbReference>
<dbReference type="Gene3D" id="1.10.230.10">
    <property type="entry name" value="Cytochrome P450-Terp, domain 2"/>
    <property type="match status" value="1"/>
</dbReference>
<proteinExistence type="inferred from homology"/>
<dbReference type="Gene3D" id="1.10.580.10">
    <property type="entry name" value="Citrate Synthase, domain 1"/>
    <property type="match status" value="1"/>
</dbReference>
<gene>
    <name evidence="7" type="ORF">JOF28_001924</name>
</gene>
<dbReference type="CDD" id="cd06100">
    <property type="entry name" value="CCL_ACL-C"/>
    <property type="match status" value="1"/>
</dbReference>
<feature type="compositionally biased region" description="Basic and acidic residues" evidence="6">
    <location>
        <begin position="262"/>
        <end position="272"/>
    </location>
</feature>
<dbReference type="GO" id="GO:0036440">
    <property type="term" value="F:citrate synthase activity"/>
    <property type="evidence" value="ECO:0007669"/>
    <property type="project" value="UniProtKB-EC"/>
</dbReference>
<keyword evidence="4 5" id="KW-0808">Transferase</keyword>
<dbReference type="GO" id="GO:0005975">
    <property type="term" value="P:carbohydrate metabolic process"/>
    <property type="evidence" value="ECO:0007669"/>
    <property type="project" value="TreeGrafter"/>
</dbReference>
<feature type="region of interest" description="Disordered" evidence="6">
    <location>
        <begin position="260"/>
        <end position="283"/>
    </location>
</feature>
<evidence type="ECO:0000313" key="8">
    <source>
        <dbReference type="Proteomes" id="UP000675163"/>
    </source>
</evidence>
<dbReference type="PANTHER" id="PTHR11739">
    <property type="entry name" value="CITRATE SYNTHASE"/>
    <property type="match status" value="1"/>
</dbReference>
<comment type="similarity">
    <text evidence="2 5">Belongs to the citrate synthase family.</text>
</comment>
<evidence type="ECO:0000256" key="6">
    <source>
        <dbReference type="SAM" id="MobiDB-lite"/>
    </source>
</evidence>
<dbReference type="GO" id="GO:0005829">
    <property type="term" value="C:cytosol"/>
    <property type="evidence" value="ECO:0007669"/>
    <property type="project" value="TreeGrafter"/>
</dbReference>
<dbReference type="Proteomes" id="UP000675163">
    <property type="component" value="Unassembled WGS sequence"/>
</dbReference>
<reference evidence="7" key="1">
    <citation type="submission" date="2021-02" db="EMBL/GenBank/DDBJ databases">
        <title>Sequencing the genomes of 1000 actinobacteria strains.</title>
        <authorList>
            <person name="Klenk H.-P."/>
        </authorList>
    </citation>
    <scope>NUCLEOTIDE SEQUENCE</scope>
    <source>
        <strain evidence="7">DSM 22850</strain>
    </source>
</reference>
<dbReference type="PANTHER" id="PTHR11739:SF4">
    <property type="entry name" value="CITRATE SYNTHASE, PEROXISOMAL"/>
    <property type="match status" value="1"/>
</dbReference>
<dbReference type="Pfam" id="PF00285">
    <property type="entry name" value="Citrate_synt"/>
    <property type="match status" value="1"/>
</dbReference>
<organism evidence="7 8">
    <name type="scientific">Leucobacter exalbidus</name>
    <dbReference type="NCBI Taxonomy" id="662960"/>
    <lineage>
        <taxon>Bacteria</taxon>
        <taxon>Bacillati</taxon>
        <taxon>Actinomycetota</taxon>
        <taxon>Actinomycetes</taxon>
        <taxon>Micrococcales</taxon>
        <taxon>Microbacteriaceae</taxon>
        <taxon>Leucobacter</taxon>
    </lineage>
</organism>